<evidence type="ECO:0000313" key="7">
    <source>
        <dbReference type="Proteomes" id="UP001642360"/>
    </source>
</evidence>
<evidence type="ECO:0000256" key="4">
    <source>
        <dbReference type="SAM" id="MobiDB-lite"/>
    </source>
</evidence>
<dbReference type="InterPro" id="IPR000048">
    <property type="entry name" value="IQ_motif_EF-hand-BS"/>
</dbReference>
<comment type="caution">
    <text evidence="6">The sequence shown here is derived from an EMBL/GenBank/DDBJ whole genome shotgun (WGS) entry which is preliminary data.</text>
</comment>
<dbReference type="PROSITE" id="PS50096">
    <property type="entry name" value="IQ"/>
    <property type="match status" value="2"/>
</dbReference>
<keyword evidence="1" id="KW-0112">Calmodulin-binding</keyword>
<protein>
    <recommendedName>
        <fullName evidence="5">DUF4005 domain-containing protein</fullName>
    </recommendedName>
</protein>
<evidence type="ECO:0000259" key="5">
    <source>
        <dbReference type="Pfam" id="PF13178"/>
    </source>
</evidence>
<evidence type="ECO:0000256" key="3">
    <source>
        <dbReference type="ARBA" id="ARBA00024378"/>
    </source>
</evidence>
<comment type="subunit">
    <text evidence="3">Binds to multiple calmodulin (CaM) in the presence of Ca(2+) and CaM-like proteins.</text>
</comment>
<dbReference type="Gene3D" id="1.20.5.190">
    <property type="match status" value="1"/>
</dbReference>
<dbReference type="PANTHER" id="PTHR32295:SF45">
    <property type="entry name" value="PROTEIN IQ-DOMAIN 19"/>
    <property type="match status" value="1"/>
</dbReference>
<feature type="compositionally biased region" description="Polar residues" evidence="4">
    <location>
        <begin position="62"/>
        <end position="80"/>
    </location>
</feature>
<comment type="similarity">
    <text evidence="2">Belongs to the IQD family.</text>
</comment>
<reference evidence="6 7" key="1">
    <citation type="submission" date="2024-02" db="EMBL/GenBank/DDBJ databases">
        <authorList>
            <person name="Vignale AGUSTIN F."/>
            <person name="Sosa J E."/>
            <person name="Modenutti C."/>
        </authorList>
    </citation>
    <scope>NUCLEOTIDE SEQUENCE [LARGE SCALE GENOMIC DNA]</scope>
</reference>
<dbReference type="CDD" id="cd23767">
    <property type="entry name" value="IQCD"/>
    <property type="match status" value="1"/>
</dbReference>
<feature type="region of interest" description="Disordered" evidence="4">
    <location>
        <begin position="1"/>
        <end position="80"/>
    </location>
</feature>
<dbReference type="Proteomes" id="UP001642360">
    <property type="component" value="Unassembled WGS sequence"/>
</dbReference>
<keyword evidence="7" id="KW-1185">Reference proteome</keyword>
<evidence type="ECO:0000313" key="6">
    <source>
        <dbReference type="EMBL" id="CAK9142003.1"/>
    </source>
</evidence>
<feature type="region of interest" description="Disordered" evidence="4">
    <location>
        <begin position="359"/>
        <end position="406"/>
    </location>
</feature>
<feature type="domain" description="DUF4005" evidence="5">
    <location>
        <begin position="326"/>
        <end position="392"/>
    </location>
</feature>
<organism evidence="6 7">
    <name type="scientific">Ilex paraguariensis</name>
    <name type="common">yerba mate</name>
    <dbReference type="NCBI Taxonomy" id="185542"/>
    <lineage>
        <taxon>Eukaryota</taxon>
        <taxon>Viridiplantae</taxon>
        <taxon>Streptophyta</taxon>
        <taxon>Embryophyta</taxon>
        <taxon>Tracheophyta</taxon>
        <taxon>Spermatophyta</taxon>
        <taxon>Magnoliopsida</taxon>
        <taxon>eudicotyledons</taxon>
        <taxon>Gunneridae</taxon>
        <taxon>Pentapetalae</taxon>
        <taxon>asterids</taxon>
        <taxon>campanulids</taxon>
        <taxon>Aquifoliales</taxon>
        <taxon>Aquifoliaceae</taxon>
        <taxon>Ilex</taxon>
    </lineage>
</organism>
<gene>
    <name evidence="6" type="ORF">ILEXP_LOCUS9635</name>
</gene>
<accession>A0ABC8RH51</accession>
<proteinExistence type="inferred from homology"/>
<dbReference type="Pfam" id="PF00612">
    <property type="entry name" value="IQ"/>
    <property type="match status" value="2"/>
</dbReference>
<evidence type="ECO:0000256" key="2">
    <source>
        <dbReference type="ARBA" id="ARBA00024341"/>
    </source>
</evidence>
<feature type="compositionally biased region" description="Basic and acidic residues" evidence="4">
    <location>
        <begin position="373"/>
        <end position="382"/>
    </location>
</feature>
<feature type="compositionally biased region" description="Basic and acidic residues" evidence="4">
    <location>
        <begin position="14"/>
        <end position="29"/>
    </location>
</feature>
<feature type="region of interest" description="Disordered" evidence="4">
    <location>
        <begin position="249"/>
        <end position="311"/>
    </location>
</feature>
<feature type="compositionally biased region" description="Polar residues" evidence="4">
    <location>
        <begin position="292"/>
        <end position="302"/>
    </location>
</feature>
<name>A0ABC8RH51_9AQUA</name>
<dbReference type="AlphaFoldDB" id="A0ABC8RH51"/>
<dbReference type="PANTHER" id="PTHR32295">
    <property type="entry name" value="IQ-DOMAIN 5-RELATED"/>
    <property type="match status" value="1"/>
</dbReference>
<dbReference type="Pfam" id="PF13178">
    <property type="entry name" value="DUF4005"/>
    <property type="match status" value="1"/>
</dbReference>
<dbReference type="InterPro" id="IPR025064">
    <property type="entry name" value="DUF4005"/>
</dbReference>
<dbReference type="SMART" id="SM00015">
    <property type="entry name" value="IQ"/>
    <property type="match status" value="2"/>
</dbReference>
<feature type="compositionally biased region" description="Polar residues" evidence="4">
    <location>
        <begin position="359"/>
        <end position="371"/>
    </location>
</feature>
<evidence type="ECO:0000256" key="1">
    <source>
        <dbReference type="ARBA" id="ARBA00022860"/>
    </source>
</evidence>
<dbReference type="EMBL" id="CAUOFW020001189">
    <property type="protein sequence ID" value="CAK9142003.1"/>
    <property type="molecule type" value="Genomic_DNA"/>
</dbReference>
<feature type="compositionally biased region" description="Polar residues" evidence="4">
    <location>
        <begin position="254"/>
        <end position="269"/>
    </location>
</feature>
<dbReference type="GO" id="GO:0005516">
    <property type="term" value="F:calmodulin binding"/>
    <property type="evidence" value="ECO:0007669"/>
    <property type="project" value="UniProtKB-KW"/>
</dbReference>
<sequence>MGKAGKWLRNFLTGKKEKEKEKEKEREKNTSNQQISLGAENPTTPITIPPTTPKEKRRWSFRRSSATAPGQKDTNSTDTIATIPPSQAVFEAENDQKKHALAVAAATAAAADAAVAAAQAAAAMIRLTVAATERANAVEEAAAIKIQSVFRAHLARKALNALKGLVKLQALVRGHLVRKQATMTLRCMQALVTVQARARAQRIRMAEEVNPYSQRQFNHRKSTQDNRFKHSHYDFDRGMEENIKIVEMDLGDSKGSTKSRNSYSSQAQTERIEHRFSTHSAPNRAYPKPDHQQISPSPSAITDLSPRASSGHFEEFSFGTAQSSPQYYSAMSKPDPQAEYAESLYNEYPFYPSYMANTESSRAKARSQSAPKSRPDAFERQPSRRRPSIEGRNVPRAVRMQRSSSHVGSAAQNYHYPWSIKLDRSSVSLKDSECGSTSTVLTNNNYCKSVVGFDIQGNRF</sequence>